<dbReference type="EMBL" id="JAOQJV010000020">
    <property type="protein sequence ID" value="MCU6700914.1"/>
    <property type="molecule type" value="Genomic_DNA"/>
</dbReference>
<keyword evidence="3" id="KW-0732">Signal</keyword>
<gene>
    <name evidence="4" type="ORF">OCV65_11810</name>
</gene>
<feature type="compositionally biased region" description="Gly residues" evidence="1">
    <location>
        <begin position="1780"/>
        <end position="1794"/>
    </location>
</feature>
<proteinExistence type="predicted"/>
<dbReference type="Pfam" id="PF13306">
    <property type="entry name" value="LRR_5"/>
    <property type="match status" value="7"/>
</dbReference>
<dbReference type="RefSeq" id="WP_262582220.1">
    <property type="nucleotide sequence ID" value="NZ_JAOQJV010000020.1"/>
</dbReference>
<dbReference type="InterPro" id="IPR026906">
    <property type="entry name" value="LRR_5"/>
</dbReference>
<dbReference type="SUPFAM" id="SSF52058">
    <property type="entry name" value="L domain-like"/>
    <property type="match status" value="1"/>
</dbReference>
<keyword evidence="2" id="KW-0472">Membrane</keyword>
<evidence type="ECO:0000256" key="2">
    <source>
        <dbReference type="SAM" id="Phobius"/>
    </source>
</evidence>
<reference evidence="4 5" key="1">
    <citation type="journal article" date="2021" name="ISME Commun">
        <title>Automated analysis of genomic sequences facilitates high-throughput and comprehensive description of bacteria.</title>
        <authorList>
            <person name="Hitch T.C.A."/>
        </authorList>
    </citation>
    <scope>NUCLEOTIDE SEQUENCE [LARGE SCALE GENOMIC DNA]</scope>
    <source>
        <strain evidence="4 5">Sanger_02</strain>
    </source>
</reference>
<evidence type="ECO:0000256" key="3">
    <source>
        <dbReference type="SAM" id="SignalP"/>
    </source>
</evidence>
<keyword evidence="2" id="KW-1133">Transmembrane helix</keyword>
<keyword evidence="2" id="KW-0812">Transmembrane</keyword>
<feature type="region of interest" description="Disordered" evidence="1">
    <location>
        <begin position="1779"/>
        <end position="1813"/>
    </location>
</feature>
<dbReference type="Gene3D" id="3.80.10.10">
    <property type="entry name" value="Ribonuclease Inhibitor"/>
    <property type="match status" value="8"/>
</dbReference>
<sequence>MKKKRLIALILCLCMVFSSALSVSAAEISGTDADAEVTQEVEETGDDKQSEDVTEEDKMEPVAEPGTVDAAEEPAAQGADEIDASVWKVEDFTYTSYEKRLYGCDYSRDFTIKGSAIAGFSESGLAKLEKNKDLVLPATDDEGDAVVGVAPSAFTKKGLTSVQFPTGMMVDYNDTVTNGKVTKRGNFVIGENAFSGNELTSVTLPEGVIACLSNSFMGNKITTVKLPKTIWWLETQSFGRNLITTVNFPTTCDFQLEMHGMAFANNLITSVRLPDYTEVVNKDSFFWNPGKEPLANEAPDRYKTYKGVDGETHTAGIVYMYADNAEFEVKDRIHHDKKETESQHSWVQRLIINDGSEETENPDLPWNVNDFTFEGQTVTGLSESGIAKRATNKDLVIPDFTREGMYVTAIADAKAGGNGLFASKEEGFDSVYIPVGVQTIGNFAFQSNGLKDVTFPSKLAKIGTGAFQTNELTSVILPDTVTSLGNGVFATNPKLARINLSKGLTEIPAAAFGCSDAKNYMTELKSITIPEGITKIGNNAFAGNNFAEIHIPSTVTEIGGYAFSTKEYLTDPCTLTLPEGLTTIGSYAFRNKVVAEVMLPTTVKKLNKNTFEKTQSDVITKVYVTSKEQYEDTKNFPVGTGHKLYLKDDSVWTADDFTYGEESFGLWPADDYHSTKNFTVHVVTGFSEQGLEKIKVNKNLVIPAKDSDGKKIQGIGSKAFSRTKTEEELQIETLTLPENVKASCEASTWQEVEGLAERGDFFIGASAFTRNKLTTLEIPEGVIYVGGNSFAYNKLTSVKYPKTLMQISNGAFGTNEIAVLDFPERTDYPLQIDATAFGLNKITSVQLPANTSKLDKNTFVNKNNVVVDVYINSETLGAFVADETTSKYHRIIKKAIPEEQAPWGVKDFTYDDAGTTITGLADSGKAKIKSNPNLILPKEGPNGETITALGAGVNNQGIFVVSADGKNYTPASVILPDTLKTIGNFAFALNGTVTYESVMASITFPEGLEEIGATAFQNSKLTAVSIPDSVTTMGNATFTGSQELQAIKLSANVKDIPASAFMNGGTSLSEFGTLVVPEGVVSIGKSAFAGRHVEEVVLPSTLETIGDQAFDNHQLTKLTLPANVKTIGKQAFRVLQEGLSHTLSAVSLNEGLKTIGQEAFVGSVITEVELPSTVTLSHANKSADLIFGTSKAAANPIVKVKVADKTKAQEWNTTLANQKSHIVVYDKLVGSGWTLDDFTYDGTTITGWSESGQLKRQTIRTLVLPDQTPDGQDITAIGEAAFKIPDAEVEITKFGVNSPNGMTSVVLPEKATVIGKEAFSQNALIRVDFTGITSIGGSAFYGNDLVEAILPDTVTELGEGAFSANDITEIRLSSGVTVIPAGAFSMNIRLDHVTIPNTVTEIGQTAFAGARLTSLEIPDSVTKIGMKAFHLHHLSSLVIPGSVKEIGESAFEGTYKATTLKTLVLEEGVESIGKFAFKEALLETVAFPNSITTVGAQPFRNNKGKDGSHVVEVTTTNKEHRKFTDDTYVINYTGKIGLDEVEDKVTVEFDKADYTGKEIKPAVKIEGLKEGTDFEVSYTDNVELGLGHVIIKGIGKYEGILNKTFKIVASDKANVVVKPSAPSTKADDFDKDSIKKDVLTDEEKARVEAGEKANVYLEVTKLEESAVPAEDIVKTNAKAAEIEGVKKGLYLDISMWKVIGDSEPEKVTGAELSKKVKISVELPENLIAPKGKTRTYYVIRVHNGVAEMLPTTLNGKTITFETDRFSTYSIWYTEQDVKGTDGGSGDKGNGGAGTTDGKNDGNNKKPADPKKAAKTGDYNHIGLLCLLLAMSAVVTSGTVVYKRKKNR</sequence>
<feature type="compositionally biased region" description="Acidic residues" evidence="1">
    <location>
        <begin position="33"/>
        <end position="45"/>
    </location>
</feature>
<feature type="region of interest" description="Disordered" evidence="1">
    <location>
        <begin position="32"/>
        <end position="79"/>
    </location>
</feature>
<dbReference type="Proteomes" id="UP001207605">
    <property type="component" value="Unassembled WGS sequence"/>
</dbReference>
<feature type="signal peptide" evidence="3">
    <location>
        <begin position="1"/>
        <end position="25"/>
    </location>
</feature>
<name>A0ABT2S8K2_9FIRM</name>
<keyword evidence="5" id="KW-1185">Reference proteome</keyword>
<dbReference type="PANTHER" id="PTHR45661">
    <property type="entry name" value="SURFACE ANTIGEN"/>
    <property type="match status" value="1"/>
</dbReference>
<organism evidence="4 5">
    <name type="scientific">Dorea ammoniilytica</name>
    <dbReference type="NCBI Taxonomy" id="2981788"/>
    <lineage>
        <taxon>Bacteria</taxon>
        <taxon>Bacillati</taxon>
        <taxon>Bacillota</taxon>
        <taxon>Clostridia</taxon>
        <taxon>Lachnospirales</taxon>
        <taxon>Lachnospiraceae</taxon>
        <taxon>Dorea</taxon>
    </lineage>
</organism>
<evidence type="ECO:0000256" key="1">
    <source>
        <dbReference type="SAM" id="MobiDB-lite"/>
    </source>
</evidence>
<dbReference type="InterPro" id="IPR053139">
    <property type="entry name" value="Surface_bspA-like"/>
</dbReference>
<comment type="caution">
    <text evidence="4">The sequence shown here is derived from an EMBL/GenBank/DDBJ whole genome shotgun (WGS) entry which is preliminary data.</text>
</comment>
<feature type="compositionally biased region" description="Basic and acidic residues" evidence="1">
    <location>
        <begin position="1797"/>
        <end position="1811"/>
    </location>
</feature>
<evidence type="ECO:0000313" key="4">
    <source>
        <dbReference type="EMBL" id="MCU6700914.1"/>
    </source>
</evidence>
<protein>
    <submittedName>
        <fullName evidence="4">Leucine-rich repeat domain-containing protein</fullName>
    </submittedName>
</protein>
<accession>A0ABT2S8K2</accession>
<feature type="transmembrane region" description="Helical" evidence="2">
    <location>
        <begin position="1821"/>
        <end position="1841"/>
    </location>
</feature>
<dbReference type="InterPro" id="IPR032675">
    <property type="entry name" value="LRR_dom_sf"/>
</dbReference>
<feature type="chain" id="PRO_5047056886" evidence="3">
    <location>
        <begin position="26"/>
        <end position="1847"/>
    </location>
</feature>
<evidence type="ECO:0000313" key="5">
    <source>
        <dbReference type="Proteomes" id="UP001207605"/>
    </source>
</evidence>
<dbReference type="PANTHER" id="PTHR45661:SF3">
    <property type="entry name" value="IG-LIKE DOMAIN-CONTAINING PROTEIN"/>
    <property type="match status" value="1"/>
</dbReference>